<protein>
    <submittedName>
        <fullName evidence="1">Uncharacterized protein</fullName>
    </submittedName>
</protein>
<sequence length="156" mass="17011">MQLNRVHSIRATQDNDVYEVSCSITDITGASYDTVYVSRPDDPYGLNPSIRKWLRENLEATIEAYVPPTSEQLRASMPPLTARQLRLGLLEGGISPSQVSAAIVAMPTGADKDRAQIEWEYAVTVGRTHPLISNIGAALGLTDEQIDAMWGAAARL</sequence>
<dbReference type="Proteomes" id="UP000094025">
    <property type="component" value="Unassembled WGS sequence"/>
</dbReference>
<organism evidence="1 2">
    <name type="scientific">Sinorhizobium glycinis</name>
    <dbReference type="NCBI Taxonomy" id="1472378"/>
    <lineage>
        <taxon>Bacteria</taxon>
        <taxon>Pseudomonadati</taxon>
        <taxon>Pseudomonadota</taxon>
        <taxon>Alphaproteobacteria</taxon>
        <taxon>Hyphomicrobiales</taxon>
        <taxon>Rhizobiaceae</taxon>
        <taxon>Sinorhizobium/Ensifer group</taxon>
        <taxon>Sinorhizobium</taxon>
    </lineage>
</organism>
<reference evidence="1 2" key="1">
    <citation type="journal article" date="2016" name="Int. J. Syst. Evol. Microbiol.">
        <title>Ensifer glycinis sp. nov., an novel rhizobial species associated with Glycine spp.</title>
        <authorList>
            <person name="Yan H."/>
            <person name="Yan J."/>
            <person name="Sui X.H."/>
            <person name="Wang E.T."/>
            <person name="Chen W.X."/>
            <person name="Zhang X.X."/>
            <person name="Chen W.F."/>
        </authorList>
    </citation>
    <scope>NUCLEOTIDE SEQUENCE [LARGE SCALE GENOMIC DNA]</scope>
    <source>
        <strain evidence="1 2">CCBAU 23380</strain>
    </source>
</reference>
<proteinExistence type="predicted"/>
<keyword evidence="2" id="KW-1185">Reference proteome</keyword>
<name>A0A178XM57_9HYPH</name>
<comment type="caution">
    <text evidence="1">The sequence shown here is derived from an EMBL/GenBank/DDBJ whole genome shotgun (WGS) entry which is preliminary data.</text>
</comment>
<dbReference type="STRING" id="1472378.AU381_16635"/>
<evidence type="ECO:0000313" key="2">
    <source>
        <dbReference type="Proteomes" id="UP000094025"/>
    </source>
</evidence>
<accession>A0A178XM57</accession>
<dbReference type="RefSeq" id="WP_064244234.1">
    <property type="nucleotide sequence ID" value="NZ_LPUX01000065.1"/>
</dbReference>
<dbReference type="OrthoDB" id="8395907at2"/>
<gene>
    <name evidence="1" type="ORF">AU381_16635</name>
</gene>
<dbReference type="EMBL" id="LPUX01000065">
    <property type="protein sequence ID" value="OAP35812.1"/>
    <property type="molecule type" value="Genomic_DNA"/>
</dbReference>
<dbReference type="AlphaFoldDB" id="A0A178XM57"/>
<evidence type="ECO:0000313" key="1">
    <source>
        <dbReference type="EMBL" id="OAP35812.1"/>
    </source>
</evidence>